<evidence type="ECO:0000256" key="1">
    <source>
        <dbReference type="PROSITE-ProRule" id="PRU00290"/>
    </source>
</evidence>
<dbReference type="Gene3D" id="1.20.5.110">
    <property type="match status" value="1"/>
</dbReference>
<dbReference type="GO" id="GO:0004347">
    <property type="term" value="F:glucose-6-phosphate isomerase activity"/>
    <property type="evidence" value="ECO:0007669"/>
    <property type="project" value="InterPro"/>
</dbReference>
<dbReference type="EMBL" id="CAJNNV010005524">
    <property type="protein sequence ID" value="CAE8592183.1"/>
    <property type="molecule type" value="Genomic_DNA"/>
</dbReference>
<dbReference type="GO" id="GO:0006094">
    <property type="term" value="P:gluconeogenesis"/>
    <property type="evidence" value="ECO:0007669"/>
    <property type="project" value="InterPro"/>
</dbReference>
<proteinExistence type="predicted"/>
<dbReference type="Pfam" id="PF00957">
    <property type="entry name" value="Synaptobrevin"/>
    <property type="match status" value="1"/>
</dbReference>
<dbReference type="AlphaFoldDB" id="A0A813DU23"/>
<dbReference type="InterPro" id="IPR016444">
    <property type="entry name" value="Synaptobrevin/VAMP"/>
</dbReference>
<dbReference type="Gene3D" id="3.40.50.10490">
    <property type="entry name" value="Glucose-6-phosphate isomerase like protein, domain 1"/>
    <property type="match status" value="1"/>
</dbReference>
<gene>
    <name evidence="5" type="ORF">PGLA1383_LOCUS10837</name>
</gene>
<dbReference type="InterPro" id="IPR042855">
    <property type="entry name" value="V_SNARE_CC"/>
</dbReference>
<dbReference type="InterPro" id="IPR001672">
    <property type="entry name" value="G6P_Isomerase"/>
</dbReference>
<keyword evidence="6" id="KW-1185">Reference proteome</keyword>
<protein>
    <recommendedName>
        <fullName evidence="4">V-SNARE coiled-coil homology domain-containing protein</fullName>
    </recommendedName>
</protein>
<comment type="caution">
    <text evidence="5">The sequence shown here is derived from an EMBL/GenBank/DDBJ whole genome shotgun (WGS) entry which is preliminary data.</text>
</comment>
<feature type="region of interest" description="Disordered" evidence="2">
    <location>
        <begin position="239"/>
        <end position="323"/>
    </location>
</feature>
<dbReference type="Proteomes" id="UP000654075">
    <property type="component" value="Unassembled WGS sequence"/>
</dbReference>
<dbReference type="GO" id="GO:0006096">
    <property type="term" value="P:glycolytic process"/>
    <property type="evidence" value="ECO:0007669"/>
    <property type="project" value="InterPro"/>
</dbReference>
<keyword evidence="3" id="KW-0812">Transmembrane</keyword>
<feature type="non-terminal residue" evidence="5">
    <location>
        <position position="1"/>
    </location>
</feature>
<name>A0A813DU23_POLGL</name>
<dbReference type="PROSITE" id="PS50892">
    <property type="entry name" value="V_SNARE"/>
    <property type="match status" value="1"/>
</dbReference>
<feature type="transmembrane region" description="Helical" evidence="3">
    <location>
        <begin position="91"/>
        <end position="110"/>
    </location>
</feature>
<keyword evidence="3" id="KW-0472">Membrane</keyword>
<organism evidence="5 6">
    <name type="scientific">Polarella glacialis</name>
    <name type="common">Dinoflagellate</name>
    <dbReference type="NCBI Taxonomy" id="89957"/>
    <lineage>
        <taxon>Eukaryota</taxon>
        <taxon>Sar</taxon>
        <taxon>Alveolata</taxon>
        <taxon>Dinophyceae</taxon>
        <taxon>Suessiales</taxon>
        <taxon>Suessiaceae</taxon>
        <taxon>Polarella</taxon>
    </lineage>
</organism>
<evidence type="ECO:0000259" key="4">
    <source>
        <dbReference type="PROSITE" id="PS50892"/>
    </source>
</evidence>
<feature type="transmembrane region" description="Helical" evidence="3">
    <location>
        <begin position="65"/>
        <end position="85"/>
    </location>
</feature>
<evidence type="ECO:0000313" key="5">
    <source>
        <dbReference type="EMBL" id="CAE8592183.1"/>
    </source>
</evidence>
<evidence type="ECO:0000256" key="2">
    <source>
        <dbReference type="SAM" id="MobiDB-lite"/>
    </source>
</evidence>
<accession>A0A813DU23</accession>
<reference evidence="5" key="1">
    <citation type="submission" date="2021-02" db="EMBL/GenBank/DDBJ databases">
        <authorList>
            <person name="Dougan E. K."/>
            <person name="Rhodes N."/>
            <person name="Thang M."/>
            <person name="Chan C."/>
        </authorList>
    </citation>
    <scope>NUCLEOTIDE SEQUENCE</scope>
</reference>
<evidence type="ECO:0000256" key="3">
    <source>
        <dbReference type="SAM" id="Phobius"/>
    </source>
</evidence>
<evidence type="ECO:0000313" key="6">
    <source>
        <dbReference type="Proteomes" id="UP000654075"/>
    </source>
</evidence>
<keyword evidence="1" id="KW-0175">Coiled coil</keyword>
<feature type="domain" description="V-SNARE coiled-coil homology" evidence="4">
    <location>
        <begin position="1"/>
        <end position="61"/>
    </location>
</feature>
<dbReference type="Pfam" id="PF00342">
    <property type="entry name" value="PGI"/>
    <property type="match status" value="1"/>
</dbReference>
<dbReference type="PANTHER" id="PTHR45701">
    <property type="entry name" value="SYNAPTOBREVIN FAMILY MEMBER"/>
    <property type="match status" value="1"/>
</dbReference>
<keyword evidence="3" id="KW-1133">Transmembrane helix</keyword>
<sequence>AIGKVRQELNGAMDVMRDNMREMADRDAQLQDLQGKSSTLQSASGAFSKQATRLRKQQQWQRCKFWLLVAGLFALAVWALAIYFVEDKAMFAGISVALLAVLLPLGWFALRSWQGVALSAMSATDELELSSMVLPLPRTRPEVLPTAALSALSEDTTDTEVLPTAALSALSEDTTGAEVLPTAALSALSEDKTGTEVLPTAAQSALSEDTTGPEVLPTAAQSALSEDFRKVSKSGSVWAEQSSLHSGPGGGAERTVGGLQSSSGTAVGAERDSSAADDAEGGAAIGAERDGSAVPPRRALKSWQDGGAERTVCHGRAGKGPGRTAALSALSATDGLPQGRGNGGAERTVCHGQASKAEETAALNALRSLEFTASGGRQHHAADPAEVLHTALRAPRDAVICDEGKNVVPEVWKVLDDMKAFSDKAVTSYGHGIVACPCA</sequence>
<dbReference type="SUPFAM" id="SSF58038">
    <property type="entry name" value="SNARE fusion complex"/>
    <property type="match status" value="1"/>
</dbReference>
<dbReference type="OrthoDB" id="190375at2759"/>